<feature type="compositionally biased region" description="Basic and acidic residues" evidence="1">
    <location>
        <begin position="565"/>
        <end position="575"/>
    </location>
</feature>
<dbReference type="InterPro" id="IPR032795">
    <property type="entry name" value="DUF3741-assoc"/>
</dbReference>
<feature type="compositionally biased region" description="Low complexity" evidence="1">
    <location>
        <begin position="38"/>
        <end position="55"/>
    </location>
</feature>
<dbReference type="PANTHER" id="PTHR34282">
    <property type="entry name" value="OS01G0228800 PROTEIN-RELATED"/>
    <property type="match status" value="1"/>
</dbReference>
<reference evidence="3" key="1">
    <citation type="submission" date="2020-03" db="EMBL/GenBank/DDBJ databases">
        <title>A high-quality chromosome-level genome assembly of a woody plant with both climbing and erect habits, Rhamnella rubrinervis.</title>
        <authorList>
            <person name="Lu Z."/>
            <person name="Yang Y."/>
            <person name="Zhu X."/>
            <person name="Sun Y."/>
        </authorList>
    </citation>
    <scope>NUCLEOTIDE SEQUENCE</scope>
    <source>
        <strain evidence="3">BYM</strain>
        <tissue evidence="3">Leaf</tissue>
    </source>
</reference>
<comment type="caution">
    <text evidence="3">The sequence shown here is derived from an EMBL/GenBank/DDBJ whole genome shotgun (WGS) entry which is preliminary data.</text>
</comment>
<accession>A0A8K0H5S8</accession>
<feature type="compositionally biased region" description="Basic and acidic residues" evidence="1">
    <location>
        <begin position="466"/>
        <end position="492"/>
    </location>
</feature>
<feature type="region of interest" description="Disordered" evidence="1">
    <location>
        <begin position="750"/>
        <end position="836"/>
    </location>
</feature>
<dbReference type="Proteomes" id="UP000796880">
    <property type="component" value="Unassembled WGS sequence"/>
</dbReference>
<dbReference type="PANTHER" id="PTHR34282:SF1">
    <property type="entry name" value="DUF3741 DOMAIN-CONTAINING PROTEIN"/>
    <property type="match status" value="1"/>
</dbReference>
<feature type="compositionally biased region" description="Polar residues" evidence="1">
    <location>
        <begin position="661"/>
        <end position="670"/>
    </location>
</feature>
<proteinExistence type="predicted"/>
<gene>
    <name evidence="3" type="ORF">FNV43_RR11486</name>
</gene>
<feature type="region of interest" description="Disordered" evidence="1">
    <location>
        <begin position="450"/>
        <end position="492"/>
    </location>
</feature>
<feature type="compositionally biased region" description="Polar residues" evidence="1">
    <location>
        <begin position="776"/>
        <end position="786"/>
    </location>
</feature>
<feature type="compositionally biased region" description="Basic and acidic residues" evidence="1">
    <location>
        <begin position="27"/>
        <end position="37"/>
    </location>
</feature>
<evidence type="ECO:0000313" key="4">
    <source>
        <dbReference type="Proteomes" id="UP000796880"/>
    </source>
</evidence>
<feature type="region of interest" description="Disordered" evidence="1">
    <location>
        <begin position="1"/>
        <end position="58"/>
    </location>
</feature>
<feature type="compositionally biased region" description="Basic and acidic residues" evidence="1">
    <location>
        <begin position="757"/>
        <end position="773"/>
    </location>
</feature>
<dbReference type="EMBL" id="VOIH02000005">
    <property type="protein sequence ID" value="KAF3446307.1"/>
    <property type="molecule type" value="Genomic_DNA"/>
</dbReference>
<feature type="region of interest" description="Disordered" evidence="1">
    <location>
        <begin position="558"/>
        <end position="643"/>
    </location>
</feature>
<evidence type="ECO:0000256" key="1">
    <source>
        <dbReference type="SAM" id="MobiDB-lite"/>
    </source>
</evidence>
<evidence type="ECO:0000313" key="3">
    <source>
        <dbReference type="EMBL" id="KAF3446307.1"/>
    </source>
</evidence>
<organism evidence="3 4">
    <name type="scientific">Rhamnella rubrinervis</name>
    <dbReference type="NCBI Taxonomy" id="2594499"/>
    <lineage>
        <taxon>Eukaryota</taxon>
        <taxon>Viridiplantae</taxon>
        <taxon>Streptophyta</taxon>
        <taxon>Embryophyta</taxon>
        <taxon>Tracheophyta</taxon>
        <taxon>Spermatophyta</taxon>
        <taxon>Magnoliopsida</taxon>
        <taxon>eudicotyledons</taxon>
        <taxon>Gunneridae</taxon>
        <taxon>Pentapetalae</taxon>
        <taxon>rosids</taxon>
        <taxon>fabids</taxon>
        <taxon>Rosales</taxon>
        <taxon>Rhamnaceae</taxon>
        <taxon>rhamnoid group</taxon>
        <taxon>Rhamneae</taxon>
        <taxon>Rhamnella</taxon>
    </lineage>
</organism>
<name>A0A8K0H5S8_9ROSA</name>
<feature type="compositionally biased region" description="Basic and acidic residues" evidence="1">
    <location>
        <begin position="350"/>
        <end position="360"/>
    </location>
</feature>
<dbReference type="Gene3D" id="3.40.50.1400">
    <property type="match status" value="1"/>
</dbReference>
<sequence length="1059" mass="119731">MSASQTSNRSNQMAIDAYSYSKQNYRGSRDSRTREMIGSRTGSSHNRSSGSNRSSFVGEASKQIVTHGRGQSLAQIDLSTALAFAIENGGKLRRTDSSSRSSMLGFLQQIGRSSIDFGKLERNSIVVDRHRPSTSSFPTFSHLQIEEISKGAQKLNQILRACSNGLNFDRYSIEIGKQLMKGAMDLEDSLMMLVNLQEASEYMINPRKKNQIKLLDDDEDDEDDMGSVAEQWQLDLPRFSFDKPSRWRIQELDKTVHKQRLPAPNSAVGTKSNREKQAVITSSRSVSHSRSFSYGSEVKSITTNTDNKNRLCSSESKTEKARIPNVIAKLMGLDEIPENEKPRNSTNKDSNLKQKSEGKAIQKTTQESTKLAGLKTKSIENLASPKKQKVIDANKNAEFQNSAFVMQTGKNLPAHVSYEVVVPDEKSSRKNLQGIKGLTRSEKATIKYKQETDISQFKHNTGSRMGKQEKERKQDNKKLEEPKGTEKAETKELTLKNLLPQVEIRANNSSGAAPILQERSGFKESILQVENNHASKLLPSNQKKSQNNLELQQPFTLQKQEAEEEKQRGRGREQQTAKQILPVRKQKGSEMASKSLSKPVRDTINLQKKHPHINQAKLDKNSLKKPTNTKQYEGFPNGKRHYDLVRDKSSPEFDIHMKDSMSWNPEQNLSPRDPESESGKQNAHILPVMEEKPVHGAVLHKAKVTKVQKNESFRRIDEVVAKRNGTLNNLARSMKHQSSILEEVKHRMNENHSSYDGGEHVRATRSGEAEPRIVKSNGTTTRSQPLNLAKQLQKEPEQASTLYSPSENESKSLREPQTLASSDTCKNMIPKDQQDQAPVYGDQESKCCADVSDELLGIHEDSTDTSYQSQLKHQKIIKPSKQELLTETENQLKQILIKSQLFVNTAEALFELDIPIGILHASGQDHQQEDSKLILDCAHELMRRKGRRQEFIVHPCVTKSISFIMIKTFDGLVKKLHKDFEKLKFFGRSGACECDVEEYLPRMLEIDVHSKEPDLNCMWDLGWSETMFASTEIDEVVRDLEVHLLNALLDDITRDLFLN</sequence>
<feature type="region of interest" description="Disordered" evidence="1">
    <location>
        <begin position="332"/>
        <end position="368"/>
    </location>
</feature>
<dbReference type="Pfam" id="PF14383">
    <property type="entry name" value="VARLMGL"/>
    <property type="match status" value="1"/>
</dbReference>
<keyword evidence="4" id="KW-1185">Reference proteome</keyword>
<feature type="compositionally biased region" description="Polar residues" evidence="1">
    <location>
        <begin position="453"/>
        <end position="463"/>
    </location>
</feature>
<feature type="region of interest" description="Disordered" evidence="1">
    <location>
        <begin position="258"/>
        <end position="286"/>
    </location>
</feature>
<dbReference type="OrthoDB" id="761625at2759"/>
<protein>
    <recommendedName>
        <fullName evidence="2">DUF3741 domain-containing protein</fullName>
    </recommendedName>
</protein>
<feature type="domain" description="DUF3741" evidence="2">
    <location>
        <begin position="315"/>
        <end position="340"/>
    </location>
</feature>
<feature type="compositionally biased region" description="Polar residues" evidence="1">
    <location>
        <begin position="798"/>
        <end position="807"/>
    </location>
</feature>
<dbReference type="AlphaFoldDB" id="A0A8K0H5S8"/>
<feature type="compositionally biased region" description="Polar residues" evidence="1">
    <location>
        <begin position="1"/>
        <end position="13"/>
    </location>
</feature>
<feature type="region of interest" description="Disordered" evidence="1">
    <location>
        <begin position="655"/>
        <end position="682"/>
    </location>
</feature>
<evidence type="ECO:0000259" key="2">
    <source>
        <dbReference type="Pfam" id="PF14383"/>
    </source>
</evidence>